<accession>A0AAI8M8G5</accession>
<dbReference type="Proteomes" id="UP000007886">
    <property type="component" value="Chromosome"/>
</dbReference>
<organism evidence="1 2">
    <name type="scientific">Bradyrhizobium cosmicum</name>
    <dbReference type="NCBI Taxonomy" id="1404864"/>
    <lineage>
        <taxon>Bacteria</taxon>
        <taxon>Pseudomonadati</taxon>
        <taxon>Pseudomonadota</taxon>
        <taxon>Alphaproteobacteria</taxon>
        <taxon>Hyphomicrobiales</taxon>
        <taxon>Nitrobacteraceae</taxon>
        <taxon>Bradyrhizobium</taxon>
    </lineage>
</organism>
<dbReference type="KEGG" id="brs:S23_05510"/>
<proteinExistence type="predicted"/>
<evidence type="ECO:0000313" key="2">
    <source>
        <dbReference type="Proteomes" id="UP000007886"/>
    </source>
</evidence>
<sequence>MSVLARPQGSPERVWSLVAGLTALGGRIDRTTFESLINPGYNKAGVMTKTKAELARDTLGAASSLGLVEYNNVEAFLRVDVGSVDQLADHLHHHLTHLPDEDTNSVLLEAYSWVAVESDRHGNLSWIYELDRKTFADQANSALVGEDEDGRPMNETKLAPWRRWLTFIGLEMPLPLPGNPSFPSPVRRLLKEIRLAGLPIGEEVAGQEFLSIIANCAPYLDGGRLFLQACDRMSHSLKPSTLSPVLSAALWDLHDDGAITLRPRGDSTNAVKLTGDASHKIQNFSLVVLNAEEKAA</sequence>
<gene>
    <name evidence="1" type="ORF">S23_05510</name>
</gene>
<dbReference type="RefSeq" id="WP_014439182.1">
    <property type="nucleotide sequence ID" value="NC_017082.1"/>
</dbReference>
<dbReference type="AlphaFoldDB" id="A0AAI8M8G5"/>
<protein>
    <submittedName>
        <fullName evidence="1">Uncharacterized protein</fullName>
    </submittedName>
</protein>
<keyword evidence="2" id="KW-1185">Reference proteome</keyword>
<dbReference type="EMBL" id="AP012279">
    <property type="protein sequence ID" value="BAL73772.1"/>
    <property type="molecule type" value="Genomic_DNA"/>
</dbReference>
<name>A0AAI8M8G5_9BRAD</name>
<evidence type="ECO:0000313" key="1">
    <source>
        <dbReference type="EMBL" id="BAL73772.1"/>
    </source>
</evidence>
<reference evidence="1 2" key="1">
    <citation type="journal article" date="2012" name="Microbes Environ.">
        <title>Complete genome sequence of Bradyrhizobium sp. S23321: insights into symbiosis evolution in soil oligotrophs.</title>
        <authorList>
            <person name="Okubo T."/>
            <person name="Tsukui T."/>
            <person name="Maita H."/>
            <person name="Okamoto S."/>
            <person name="Oshima K."/>
            <person name="Fujisawa T."/>
            <person name="Saito A."/>
            <person name="Futamata H."/>
            <person name="Hattori R."/>
            <person name="Shimomura Y."/>
            <person name="Haruta S."/>
            <person name="Morimoto S."/>
            <person name="Wang Y."/>
            <person name="Sakai Y."/>
            <person name="Hattori M."/>
            <person name="Aizawa S."/>
            <person name="Nagashima K.V.P."/>
            <person name="Masuda S."/>
            <person name="Hattori T."/>
            <person name="Yamashita A."/>
            <person name="Bao Z."/>
            <person name="Hayatsu M."/>
            <person name="Kajiya-Kanegae H."/>
            <person name="Yoshinaga I."/>
            <person name="Sakamoto K."/>
            <person name="Toyota K."/>
            <person name="Nakao M."/>
            <person name="Kohara M."/>
            <person name="Anda M."/>
            <person name="Niwa R."/>
            <person name="Jung-Hwan P."/>
            <person name="Sameshima-Saito R."/>
            <person name="Tokuda S."/>
            <person name="Yamamoto S."/>
            <person name="Yamamoto S."/>
            <person name="Yokoyama T."/>
            <person name="Akutsu T."/>
            <person name="Nakamura Y."/>
            <person name="Nakahira-Yanaka Y."/>
            <person name="Takada Hoshino Y."/>
            <person name="Hirakawa H."/>
            <person name="Mitsui H."/>
            <person name="Terasawa K."/>
            <person name="Itakura M."/>
            <person name="Sato S."/>
            <person name="Ikeda-Ohtsubo W."/>
            <person name="Sakakura N."/>
            <person name="Kaminuma E."/>
            <person name="Minamisawa K."/>
        </authorList>
    </citation>
    <scope>NUCLEOTIDE SEQUENCE [LARGE SCALE GENOMIC DNA]</scope>
    <source>
        <strain evidence="1 2">S23321</strain>
    </source>
</reference>